<name>A0A5M6IM44_9PROT</name>
<dbReference type="InterPro" id="IPR005631">
    <property type="entry name" value="SDH"/>
</dbReference>
<dbReference type="PANTHER" id="PTHR12469">
    <property type="entry name" value="PROTEIN EMI5 HOMOLOG, MITOCHONDRIAL"/>
    <property type="match status" value="1"/>
</dbReference>
<reference evidence="4 5" key="1">
    <citation type="submission" date="2019-09" db="EMBL/GenBank/DDBJ databases">
        <title>Genome sequence of Rhodovastum atsumiense, a diverse member of the Acetobacteraceae family of non-sulfur purple photosynthetic bacteria.</title>
        <authorList>
            <person name="Meyer T."/>
            <person name="Kyndt J."/>
        </authorList>
    </citation>
    <scope>NUCLEOTIDE SEQUENCE [LARGE SCALE GENOMIC DNA]</scope>
    <source>
        <strain evidence="4 5">DSM 21279</strain>
    </source>
</reference>
<comment type="caution">
    <text evidence="4">The sequence shown here is derived from an EMBL/GenBank/DDBJ whole genome shotgun (WGS) entry which is preliminary data.</text>
</comment>
<dbReference type="EMBL" id="VWPK01000054">
    <property type="protein sequence ID" value="KAA5609302.1"/>
    <property type="molecule type" value="Genomic_DNA"/>
</dbReference>
<comment type="similarity">
    <text evidence="1">Belongs to the SdhE FAD assembly factor family.</text>
</comment>
<dbReference type="OrthoDB" id="9807264at2"/>
<dbReference type="GO" id="GO:0006099">
    <property type="term" value="P:tricarboxylic acid cycle"/>
    <property type="evidence" value="ECO:0007669"/>
    <property type="project" value="TreeGrafter"/>
</dbReference>
<organism evidence="4 5">
    <name type="scientific">Rhodovastum atsumiense</name>
    <dbReference type="NCBI Taxonomy" id="504468"/>
    <lineage>
        <taxon>Bacteria</taxon>
        <taxon>Pseudomonadati</taxon>
        <taxon>Pseudomonadota</taxon>
        <taxon>Alphaproteobacteria</taxon>
        <taxon>Acetobacterales</taxon>
        <taxon>Acetobacteraceae</taxon>
        <taxon>Rhodovastum</taxon>
    </lineage>
</organism>
<dbReference type="SUPFAM" id="SSF109910">
    <property type="entry name" value="YgfY-like"/>
    <property type="match status" value="1"/>
</dbReference>
<dbReference type="Proteomes" id="UP000325255">
    <property type="component" value="Unassembled WGS sequence"/>
</dbReference>
<dbReference type="Gene3D" id="1.10.150.250">
    <property type="entry name" value="Flavinator of succinate dehydrogenase"/>
    <property type="match status" value="1"/>
</dbReference>
<dbReference type="RefSeq" id="WP_150043958.1">
    <property type="nucleotide sequence ID" value="NZ_OW485601.1"/>
</dbReference>
<evidence type="ECO:0000313" key="4">
    <source>
        <dbReference type="EMBL" id="KAA5609302.1"/>
    </source>
</evidence>
<evidence type="ECO:0000256" key="2">
    <source>
        <dbReference type="ARBA" id="ARBA00019418"/>
    </source>
</evidence>
<gene>
    <name evidence="4" type="ORF">F1189_24940</name>
</gene>
<keyword evidence="3" id="KW-0143">Chaperone</keyword>
<evidence type="ECO:0000313" key="5">
    <source>
        <dbReference type="Proteomes" id="UP000325255"/>
    </source>
</evidence>
<dbReference type="PANTHER" id="PTHR12469:SF2">
    <property type="entry name" value="SUCCINATE DEHYDROGENASE ASSEMBLY FACTOR 2, MITOCHONDRIAL"/>
    <property type="match status" value="1"/>
</dbReference>
<proteinExistence type="inferred from homology"/>
<keyword evidence="5" id="KW-1185">Reference proteome</keyword>
<evidence type="ECO:0000256" key="1">
    <source>
        <dbReference type="ARBA" id="ARBA00008571"/>
    </source>
</evidence>
<sequence>MTEPAPQPQDPRRRRLLFRATHRGTHENDLLIGGYVRRHIDALTDAEMDALEEVMELPDADLADWLTGRRPVPAEVDSPMLRALRAFALQRPR</sequence>
<dbReference type="AlphaFoldDB" id="A0A5M6IM44"/>
<evidence type="ECO:0000256" key="3">
    <source>
        <dbReference type="ARBA" id="ARBA00023186"/>
    </source>
</evidence>
<dbReference type="Pfam" id="PF03937">
    <property type="entry name" value="Sdh5"/>
    <property type="match status" value="1"/>
</dbReference>
<dbReference type="InterPro" id="IPR036714">
    <property type="entry name" value="SDH_sf"/>
</dbReference>
<protein>
    <recommendedName>
        <fullName evidence="2">FAD assembly factor SdhE</fullName>
    </recommendedName>
</protein>
<accession>A0A5M6IM44</accession>